<evidence type="ECO:0000313" key="3">
    <source>
        <dbReference type="Proteomes" id="UP000188268"/>
    </source>
</evidence>
<dbReference type="AlphaFoldDB" id="A0A1R3J1I7"/>
<dbReference type="Proteomes" id="UP000188268">
    <property type="component" value="Unassembled WGS sequence"/>
</dbReference>
<feature type="signal peptide" evidence="1">
    <location>
        <begin position="1"/>
        <end position="18"/>
    </location>
</feature>
<comment type="caution">
    <text evidence="2">The sequence shown here is derived from an EMBL/GenBank/DDBJ whole genome shotgun (WGS) entry which is preliminary data.</text>
</comment>
<sequence length="244" mass="27378">MVRLVSAALARLLRPLLSSLNAVAIDAPLPSTPPLFLFFFPTSFLSELYPSNFNLHALFFSEQRRRHHQFRPPLSSRIPPGCCNLQNNKLSGLIPSELGSWDSGWDSSKVAEIAFFQLRSKQPQPQPTPRRNQNQDTRDGGAVKNVWIEIWERTGNMPKIFCTSYRGSTVEFSLLSLVVSSTSTYVRIPEEVPTRRSVGEFDREKLSTRLAFAVASIWTRVLSAVFSPLHFSGVSSMAAVVSHR</sequence>
<evidence type="ECO:0000256" key="1">
    <source>
        <dbReference type="SAM" id="SignalP"/>
    </source>
</evidence>
<reference evidence="2 3" key="1">
    <citation type="submission" date="2013-09" db="EMBL/GenBank/DDBJ databases">
        <title>Corchorus capsularis genome sequencing.</title>
        <authorList>
            <person name="Alam M."/>
            <person name="Haque M.S."/>
            <person name="Islam M.S."/>
            <person name="Emdad E.M."/>
            <person name="Islam M.M."/>
            <person name="Ahmed B."/>
            <person name="Halim A."/>
            <person name="Hossen Q.M.M."/>
            <person name="Hossain M.Z."/>
            <person name="Ahmed R."/>
            <person name="Khan M.M."/>
            <person name="Islam R."/>
            <person name="Rashid M.M."/>
            <person name="Khan S.A."/>
            <person name="Rahman M.S."/>
            <person name="Alam M."/>
        </authorList>
    </citation>
    <scope>NUCLEOTIDE SEQUENCE [LARGE SCALE GENOMIC DNA]</scope>
    <source>
        <strain evidence="3">cv. CVL-1</strain>
        <tissue evidence="2">Whole seedling</tissue>
    </source>
</reference>
<keyword evidence="1" id="KW-0732">Signal</keyword>
<keyword evidence="3" id="KW-1185">Reference proteome</keyword>
<gene>
    <name evidence="2" type="ORF">CCACVL1_08253</name>
</gene>
<organism evidence="2 3">
    <name type="scientific">Corchorus capsularis</name>
    <name type="common">Jute</name>
    <dbReference type="NCBI Taxonomy" id="210143"/>
    <lineage>
        <taxon>Eukaryota</taxon>
        <taxon>Viridiplantae</taxon>
        <taxon>Streptophyta</taxon>
        <taxon>Embryophyta</taxon>
        <taxon>Tracheophyta</taxon>
        <taxon>Spermatophyta</taxon>
        <taxon>Magnoliopsida</taxon>
        <taxon>eudicotyledons</taxon>
        <taxon>Gunneridae</taxon>
        <taxon>Pentapetalae</taxon>
        <taxon>rosids</taxon>
        <taxon>malvids</taxon>
        <taxon>Malvales</taxon>
        <taxon>Malvaceae</taxon>
        <taxon>Grewioideae</taxon>
        <taxon>Apeibeae</taxon>
        <taxon>Corchorus</taxon>
    </lineage>
</organism>
<proteinExistence type="predicted"/>
<protein>
    <submittedName>
        <fullName evidence="2">Uncharacterized protein</fullName>
    </submittedName>
</protein>
<accession>A0A1R3J1I7</accession>
<evidence type="ECO:0000313" key="2">
    <source>
        <dbReference type="EMBL" id="OMO88695.1"/>
    </source>
</evidence>
<feature type="chain" id="PRO_5012051430" evidence="1">
    <location>
        <begin position="19"/>
        <end position="244"/>
    </location>
</feature>
<dbReference type="Gramene" id="OMO88695">
    <property type="protein sequence ID" value="OMO88695"/>
    <property type="gene ID" value="CCACVL1_08253"/>
</dbReference>
<name>A0A1R3J1I7_COCAP</name>
<dbReference type="EMBL" id="AWWV01008943">
    <property type="protein sequence ID" value="OMO88695.1"/>
    <property type="molecule type" value="Genomic_DNA"/>
</dbReference>